<keyword evidence="2" id="KW-1185">Reference proteome</keyword>
<name>A0ABZ1Z3M0_9NOCA</name>
<dbReference type="EMBL" id="CP109441">
    <property type="protein sequence ID" value="WUV49848.1"/>
    <property type="molecule type" value="Genomic_DNA"/>
</dbReference>
<dbReference type="RefSeq" id="WP_327094583.1">
    <property type="nucleotide sequence ID" value="NZ_CP109149.1"/>
</dbReference>
<evidence type="ECO:0000313" key="1">
    <source>
        <dbReference type="EMBL" id="WUV49848.1"/>
    </source>
</evidence>
<dbReference type="Proteomes" id="UP001432062">
    <property type="component" value="Chromosome"/>
</dbReference>
<gene>
    <name evidence="1" type="ORF">OG563_17630</name>
</gene>
<proteinExistence type="predicted"/>
<sequence>MGIALAVQFGIAAAGLVRALIRPETTSGRFRMGPIKSRICRANDGNTRRLVDASTERAPATI</sequence>
<reference evidence="1" key="1">
    <citation type="submission" date="2022-10" db="EMBL/GenBank/DDBJ databases">
        <title>The complete genomes of actinobacterial strains from the NBC collection.</title>
        <authorList>
            <person name="Joergensen T.S."/>
            <person name="Alvarez Arevalo M."/>
            <person name="Sterndorff E.B."/>
            <person name="Faurdal D."/>
            <person name="Vuksanovic O."/>
            <person name="Mourched A.-S."/>
            <person name="Charusanti P."/>
            <person name="Shaw S."/>
            <person name="Blin K."/>
            <person name="Weber T."/>
        </authorList>
    </citation>
    <scope>NUCLEOTIDE SEQUENCE</scope>
    <source>
        <strain evidence="1">NBC_01482</strain>
    </source>
</reference>
<protein>
    <submittedName>
        <fullName evidence="1">Uncharacterized protein</fullName>
    </submittedName>
</protein>
<organism evidence="1 2">
    <name type="scientific">Nocardia vinacea</name>
    <dbReference type="NCBI Taxonomy" id="96468"/>
    <lineage>
        <taxon>Bacteria</taxon>
        <taxon>Bacillati</taxon>
        <taxon>Actinomycetota</taxon>
        <taxon>Actinomycetes</taxon>
        <taxon>Mycobacteriales</taxon>
        <taxon>Nocardiaceae</taxon>
        <taxon>Nocardia</taxon>
    </lineage>
</organism>
<accession>A0ABZ1Z3M0</accession>
<evidence type="ECO:0000313" key="2">
    <source>
        <dbReference type="Proteomes" id="UP001432062"/>
    </source>
</evidence>